<protein>
    <submittedName>
        <fullName evidence="4">Uncharacterized protein</fullName>
    </submittedName>
</protein>
<dbReference type="Pfam" id="PF01408">
    <property type="entry name" value="GFO_IDH_MocA"/>
    <property type="match status" value="1"/>
</dbReference>
<evidence type="ECO:0000256" key="1">
    <source>
        <dbReference type="ARBA" id="ARBA00023002"/>
    </source>
</evidence>
<dbReference type="SUPFAM" id="SSF51735">
    <property type="entry name" value="NAD(P)-binding Rossmann-fold domains"/>
    <property type="match status" value="1"/>
</dbReference>
<feature type="domain" description="GFO/IDH/MocA-like oxidoreductase" evidence="3">
    <location>
        <begin position="147"/>
        <end position="259"/>
    </location>
</feature>
<dbReference type="Gene3D" id="3.40.50.720">
    <property type="entry name" value="NAD(P)-binding Rossmann-like Domain"/>
    <property type="match status" value="1"/>
</dbReference>
<dbReference type="GO" id="GO:0000166">
    <property type="term" value="F:nucleotide binding"/>
    <property type="evidence" value="ECO:0007669"/>
    <property type="project" value="InterPro"/>
</dbReference>
<dbReference type="InterPro" id="IPR000683">
    <property type="entry name" value="Gfo/Idh/MocA-like_OxRdtase_N"/>
</dbReference>
<feature type="domain" description="Gfo/Idh/MocA-like oxidoreductase N-terminal" evidence="2">
    <location>
        <begin position="8"/>
        <end position="128"/>
    </location>
</feature>
<evidence type="ECO:0000259" key="2">
    <source>
        <dbReference type="Pfam" id="PF01408"/>
    </source>
</evidence>
<dbReference type="AlphaFoldDB" id="A0A382GTK4"/>
<evidence type="ECO:0000313" key="4">
    <source>
        <dbReference type="EMBL" id="SVB78212.1"/>
    </source>
</evidence>
<accession>A0A382GTK4</accession>
<keyword evidence="1" id="KW-0560">Oxidoreductase</keyword>
<dbReference type="InterPro" id="IPR055170">
    <property type="entry name" value="GFO_IDH_MocA-like_dom"/>
</dbReference>
<dbReference type="PANTHER" id="PTHR43818:SF11">
    <property type="entry name" value="BCDNA.GH03377"/>
    <property type="match status" value="1"/>
</dbReference>
<dbReference type="GO" id="GO:0016491">
    <property type="term" value="F:oxidoreductase activity"/>
    <property type="evidence" value="ECO:0007669"/>
    <property type="project" value="UniProtKB-KW"/>
</dbReference>
<proteinExistence type="predicted"/>
<dbReference type="SUPFAM" id="SSF55347">
    <property type="entry name" value="Glyceraldehyde-3-phosphate dehydrogenase-like, C-terminal domain"/>
    <property type="match status" value="1"/>
</dbReference>
<dbReference type="InterPro" id="IPR036291">
    <property type="entry name" value="NAD(P)-bd_dom_sf"/>
</dbReference>
<dbReference type="Gene3D" id="3.30.360.10">
    <property type="entry name" value="Dihydrodipicolinate Reductase, domain 2"/>
    <property type="match status" value="1"/>
</dbReference>
<dbReference type="PANTHER" id="PTHR43818">
    <property type="entry name" value="BCDNA.GH03377"/>
    <property type="match status" value="1"/>
</dbReference>
<dbReference type="InterPro" id="IPR050463">
    <property type="entry name" value="Gfo/Idh/MocA_oxidrdct_glycsds"/>
</dbReference>
<reference evidence="4" key="1">
    <citation type="submission" date="2018-05" db="EMBL/GenBank/DDBJ databases">
        <authorList>
            <person name="Lanie J.A."/>
            <person name="Ng W.-L."/>
            <person name="Kazmierczak K.M."/>
            <person name="Andrzejewski T.M."/>
            <person name="Davidsen T.M."/>
            <person name="Wayne K.J."/>
            <person name="Tettelin H."/>
            <person name="Glass J.I."/>
            <person name="Rusch D."/>
            <person name="Podicherti R."/>
            <person name="Tsui H.-C.T."/>
            <person name="Winkler M.E."/>
        </authorList>
    </citation>
    <scope>NUCLEOTIDE SEQUENCE</scope>
</reference>
<sequence length="338" mass="38191">MGTIGSGVRVAFFGTGQFANRTHIPNLMKIDGVDIVAICDINPKALQSTAEQFGIPKTYRDAYQLLEEEEFDVLYSVVPAFARTDVEAIAASKGIHIFSEKPQAIKIEIARHIDAAIQEAGVLSTVGFRERYRPIFQQARQLLWNKEVVHVQFYSFGGLPSRQLAQENIDWHSDFERGGYSAFDWGGHAVDYIRFVTGLDIVRVQAFYHHPNDYSKPLSCSFHFSSSRGATINLSFISAGSGQPKDNPWFQFFFEQGYLSIYGYERIEMNREVVYTAEAFDPWFKQDQTFIEAVRSNDGSQILNDYHDGLFSLAPILAGWESSRCNGKCIDIPAFMTP</sequence>
<gene>
    <name evidence="4" type="ORF">METZ01_LOCUS231066</name>
</gene>
<dbReference type="EMBL" id="UINC01057258">
    <property type="protein sequence ID" value="SVB78212.1"/>
    <property type="molecule type" value="Genomic_DNA"/>
</dbReference>
<organism evidence="4">
    <name type="scientific">marine metagenome</name>
    <dbReference type="NCBI Taxonomy" id="408172"/>
    <lineage>
        <taxon>unclassified sequences</taxon>
        <taxon>metagenomes</taxon>
        <taxon>ecological metagenomes</taxon>
    </lineage>
</organism>
<dbReference type="Pfam" id="PF22725">
    <property type="entry name" value="GFO_IDH_MocA_C3"/>
    <property type="match status" value="1"/>
</dbReference>
<name>A0A382GTK4_9ZZZZ</name>
<evidence type="ECO:0000259" key="3">
    <source>
        <dbReference type="Pfam" id="PF22725"/>
    </source>
</evidence>